<evidence type="ECO:0000313" key="1">
    <source>
        <dbReference type="EMBL" id="NEL54724.1"/>
    </source>
</evidence>
<comment type="caution">
    <text evidence="1">The sequence shown here is derived from an EMBL/GenBank/DDBJ whole genome shotgun (WGS) entry which is preliminary data.</text>
</comment>
<gene>
    <name evidence="1" type="ORF">G1H19_12000</name>
</gene>
<dbReference type="RefSeq" id="WP_162392140.1">
    <property type="nucleotide sequence ID" value="NZ_JAABOZ010000001.1"/>
</dbReference>
<protein>
    <submittedName>
        <fullName evidence="1">Uncharacterized protein</fullName>
    </submittedName>
</protein>
<reference evidence="1 2" key="1">
    <citation type="submission" date="2020-02" db="EMBL/GenBank/DDBJ databases">
        <title>The whole genome sequence of CPCC 205119.</title>
        <authorList>
            <person name="Jiang Z."/>
        </authorList>
    </citation>
    <scope>NUCLEOTIDE SEQUENCE [LARGE SCALE GENOMIC DNA]</scope>
    <source>
        <strain evidence="1 2">CPCC 205119</strain>
    </source>
</reference>
<dbReference type="AlphaFoldDB" id="A0A7K3WE66"/>
<evidence type="ECO:0000313" key="2">
    <source>
        <dbReference type="Proteomes" id="UP000470470"/>
    </source>
</evidence>
<sequence length="81" mass="8443">MVVLIVVVVLVLLGLLVLGLLAYSLLGAFGRLTRELDGLRTDVAPVVAEVQATLERAAAQRAAADRPAAMPPVLEVGRAGR</sequence>
<dbReference type="EMBL" id="JAAGWK010000016">
    <property type="protein sequence ID" value="NEL54724.1"/>
    <property type="molecule type" value="Genomic_DNA"/>
</dbReference>
<accession>A0A7K3WE66</accession>
<name>A0A7K3WE66_9ACTN</name>
<dbReference type="Proteomes" id="UP000470470">
    <property type="component" value="Unassembled WGS sequence"/>
</dbReference>
<proteinExistence type="predicted"/>
<organism evidence="1 2">
    <name type="scientific">Goekera deserti</name>
    <dbReference type="NCBI Taxonomy" id="2497753"/>
    <lineage>
        <taxon>Bacteria</taxon>
        <taxon>Bacillati</taxon>
        <taxon>Actinomycetota</taxon>
        <taxon>Actinomycetes</taxon>
        <taxon>Geodermatophilales</taxon>
        <taxon>Geodermatophilaceae</taxon>
        <taxon>Goekera</taxon>
    </lineage>
</organism>
<keyword evidence="2" id="KW-1185">Reference proteome</keyword>